<dbReference type="HOGENOM" id="CLU_1162453_0_0_1"/>
<feature type="region of interest" description="Disordered" evidence="1">
    <location>
        <begin position="217"/>
        <end position="239"/>
    </location>
</feature>
<dbReference type="KEGG" id="tad:TRIADDRAFT_52948"/>
<accession>B3RMW2</accession>
<evidence type="ECO:0000313" key="3">
    <source>
        <dbReference type="Proteomes" id="UP000009022"/>
    </source>
</evidence>
<dbReference type="RefSeq" id="XP_002109753.1">
    <property type="nucleotide sequence ID" value="XM_002109717.1"/>
</dbReference>
<evidence type="ECO:0000256" key="1">
    <source>
        <dbReference type="SAM" id="MobiDB-lite"/>
    </source>
</evidence>
<dbReference type="Proteomes" id="UP000009022">
    <property type="component" value="Unassembled WGS sequence"/>
</dbReference>
<name>B3RMW2_TRIAD</name>
<dbReference type="InParanoid" id="B3RMW2"/>
<dbReference type="EMBL" id="DS985242">
    <property type="protein sequence ID" value="EDV27919.1"/>
    <property type="molecule type" value="Genomic_DNA"/>
</dbReference>
<proteinExistence type="predicted"/>
<dbReference type="GeneID" id="6750394"/>
<sequence length="239" mass="27981">MLKTSKSVQSLSSDDEILGVNLKPYRLQYFNNAISHHGPRDSNKILQDYISDQQYDLERRMEYLLVTQRDTSDSNYYREREYFGKKRPLSRWYAHRLTRVQQQEILDGQLLKMNKSVLPPMPMSTYLMSHNQQQCQPVDEGKIKKKKLRKALTLNDLNYYVWPNYANRNNKGHFTTVKDLTSKDCESRATQSRLAPSLNGSSMTMHIKVQTPIEKMRAESRNAPSRRKTPTSKCVVNKN</sequence>
<organism evidence="2 3">
    <name type="scientific">Trichoplax adhaerens</name>
    <name type="common">Trichoplax reptans</name>
    <dbReference type="NCBI Taxonomy" id="10228"/>
    <lineage>
        <taxon>Eukaryota</taxon>
        <taxon>Metazoa</taxon>
        <taxon>Placozoa</taxon>
        <taxon>Uniplacotomia</taxon>
        <taxon>Trichoplacea</taxon>
        <taxon>Trichoplacidae</taxon>
        <taxon>Trichoplax</taxon>
    </lineage>
</organism>
<gene>
    <name evidence="2" type="ORF">TRIADDRAFT_52948</name>
</gene>
<evidence type="ECO:0000313" key="2">
    <source>
        <dbReference type="EMBL" id="EDV27919.1"/>
    </source>
</evidence>
<reference evidence="2 3" key="1">
    <citation type="journal article" date="2008" name="Nature">
        <title>The Trichoplax genome and the nature of placozoans.</title>
        <authorList>
            <person name="Srivastava M."/>
            <person name="Begovic E."/>
            <person name="Chapman J."/>
            <person name="Putnam N.H."/>
            <person name="Hellsten U."/>
            <person name="Kawashima T."/>
            <person name="Kuo A."/>
            <person name="Mitros T."/>
            <person name="Salamov A."/>
            <person name="Carpenter M.L."/>
            <person name="Signorovitch A.Y."/>
            <person name="Moreno M.A."/>
            <person name="Kamm K."/>
            <person name="Grimwood J."/>
            <person name="Schmutz J."/>
            <person name="Shapiro H."/>
            <person name="Grigoriev I.V."/>
            <person name="Buss L.W."/>
            <person name="Schierwater B."/>
            <person name="Dellaporta S.L."/>
            <person name="Rokhsar D.S."/>
        </authorList>
    </citation>
    <scope>NUCLEOTIDE SEQUENCE [LARGE SCALE GENOMIC DNA]</scope>
    <source>
        <strain evidence="2 3">Grell-BS-1999</strain>
    </source>
</reference>
<keyword evidence="3" id="KW-1185">Reference proteome</keyword>
<protein>
    <submittedName>
        <fullName evidence="2">Uncharacterized protein</fullName>
    </submittedName>
</protein>
<dbReference type="CTD" id="6750394"/>
<dbReference type="AlphaFoldDB" id="B3RMW2"/>